<feature type="signal peptide" evidence="1">
    <location>
        <begin position="1"/>
        <end position="23"/>
    </location>
</feature>
<organism evidence="2 3">
    <name type="scientific">Culex pipiens pipiens</name>
    <name type="common">Northern house mosquito</name>
    <dbReference type="NCBI Taxonomy" id="38569"/>
    <lineage>
        <taxon>Eukaryota</taxon>
        <taxon>Metazoa</taxon>
        <taxon>Ecdysozoa</taxon>
        <taxon>Arthropoda</taxon>
        <taxon>Hexapoda</taxon>
        <taxon>Insecta</taxon>
        <taxon>Pterygota</taxon>
        <taxon>Neoptera</taxon>
        <taxon>Endopterygota</taxon>
        <taxon>Diptera</taxon>
        <taxon>Nematocera</taxon>
        <taxon>Culicoidea</taxon>
        <taxon>Culicidae</taxon>
        <taxon>Culicinae</taxon>
        <taxon>Culicini</taxon>
        <taxon>Culex</taxon>
        <taxon>Culex</taxon>
    </lineage>
</organism>
<gene>
    <name evidence="2" type="ORF">pipiens_009893</name>
</gene>
<evidence type="ECO:0000313" key="2">
    <source>
        <dbReference type="EMBL" id="KAL1397270.1"/>
    </source>
</evidence>
<reference evidence="2 3" key="1">
    <citation type="submission" date="2024-05" db="EMBL/GenBank/DDBJ databases">
        <title>Culex pipiens pipiens assembly and annotation.</title>
        <authorList>
            <person name="Alout H."/>
            <person name="Durand T."/>
        </authorList>
    </citation>
    <scope>NUCLEOTIDE SEQUENCE [LARGE SCALE GENOMIC DNA]</scope>
    <source>
        <strain evidence="2">HA-2024</strain>
        <tissue evidence="2">Whole body</tissue>
    </source>
</reference>
<evidence type="ECO:0000313" key="3">
    <source>
        <dbReference type="Proteomes" id="UP001562425"/>
    </source>
</evidence>
<evidence type="ECO:0000256" key="1">
    <source>
        <dbReference type="SAM" id="SignalP"/>
    </source>
</evidence>
<feature type="chain" id="PRO_5044751859" description="VWFA domain-containing protein" evidence="1">
    <location>
        <begin position="24"/>
        <end position="898"/>
    </location>
</feature>
<dbReference type="EMBL" id="JBEHCU010006364">
    <property type="protein sequence ID" value="KAL1397270.1"/>
    <property type="molecule type" value="Genomic_DNA"/>
</dbReference>
<sequence length="898" mass="101900">MGLQLKKATSWFLILLSLLLVESYNIPPELIHCYRGNMTLPSVGFNQQLLLELIRKVERLNPTTLDMRMLSVELMHRLRIDGIEKAPGLQETELLTPYSTRGIMVPKYKLLLQFVSNIPGSVEFERFLSPLEICLLHRLLSSSVEPYQRGDERTVCPGTLGEVRNPQAPWVTKNKSQRNQTSSTTFDRPISRCPLELGTYRSDRYGSIAPGVLVTSIAAGLQPQNVRISDFISAYKKKNPYENLETMERVDTKRQLEKLFSSMEAIDNTYVAGLAGDLAEVCLYQGPYLGTDLRVGLAGSWNDTFFPRARHLAAGHEGRWEMTDSEILSGIDGYFLAQKVPDFVSKVRRLRLSQVLDMYYSGRGIPIVAIENVRDRKLHNSPLKAKRPKNTELQEDSLNELFNAAGKTNFRKIFGEERDHGPGVGVAEQSVPEDANRACFRSRILQSIDRDRLKQETFNFVQVLQYTTGSVVVEDSLMRRNCDAAVDRFFSYATTLVGALSDCSTIGNSDTKPNVDLILVIDGSRSVYENQRMIFHVAEMIDISIYGSHISIVNGQTGEFMVNRTNSLSNVFEQLLYYKGSYPSTLSLSASFGSIIPHLSAQLDNERSYRTVGASSPVIIVISQNQRVAQNDFESARRMLTTSFEQFPDLYFVFLTNDVATFSQLTDFTSVEHSRFPFEEHYKIIESSSVDPQPFTDLLSSTLKAIPQRLVAPFCRSAANRDTWRNVNIREDYEQYLSPNVELRYRINHRFLWNTGDVGIQFQNANYGEFTVCGTMNHQFTDLACHKTSSDVDTVWFNFTGLCSGEAGSECRSLYFLVQMDESNMRCLEDDCRYPDQVRINIKHQGLRCPTDRSGVGRVVGALLSFFMTRQQVHLVANSRNNLHNCLAPRFARKFCHR</sequence>
<evidence type="ECO:0008006" key="4">
    <source>
        <dbReference type="Google" id="ProtNLM"/>
    </source>
</evidence>
<keyword evidence="3" id="KW-1185">Reference proteome</keyword>
<proteinExistence type="predicted"/>
<comment type="caution">
    <text evidence="2">The sequence shown here is derived from an EMBL/GenBank/DDBJ whole genome shotgun (WGS) entry which is preliminary data.</text>
</comment>
<keyword evidence="1" id="KW-0732">Signal</keyword>
<dbReference type="Proteomes" id="UP001562425">
    <property type="component" value="Unassembled WGS sequence"/>
</dbReference>
<protein>
    <recommendedName>
        <fullName evidence="4">VWFA domain-containing protein</fullName>
    </recommendedName>
</protein>
<name>A0ABD1DC79_CULPP</name>
<accession>A0ABD1DC79</accession>
<dbReference type="AlphaFoldDB" id="A0ABD1DC79"/>